<protein>
    <recommendedName>
        <fullName evidence="5">NAD(P)-binding protein</fullName>
    </recommendedName>
</protein>
<proteinExistence type="inferred from homology"/>
<dbReference type="OrthoDB" id="1933717at2759"/>
<dbReference type="InterPro" id="IPR002347">
    <property type="entry name" value="SDR_fam"/>
</dbReference>
<dbReference type="PANTHER" id="PTHR43976">
    <property type="entry name" value="SHORT CHAIN DEHYDROGENASE"/>
    <property type="match status" value="1"/>
</dbReference>
<evidence type="ECO:0000256" key="2">
    <source>
        <dbReference type="ARBA" id="ARBA00023002"/>
    </source>
</evidence>
<dbReference type="PANTHER" id="PTHR43976:SF16">
    <property type="entry name" value="SHORT-CHAIN DEHYDROGENASE_REDUCTASE FAMILY PROTEIN"/>
    <property type="match status" value="1"/>
</dbReference>
<dbReference type="Gene3D" id="3.40.50.720">
    <property type="entry name" value="NAD(P)-binding Rossmann-like Domain"/>
    <property type="match status" value="1"/>
</dbReference>
<sequence>MSDPPPQPEPPRPPRVWLITSASNPLGHAIALAALQAGESVAAGCTREEINADDGPMRELKLTGGDRFAVLELDTRNIALCQSALAETVHTFQRVDVVLNCSSQSYIGTLEELPHTHILAQFEATYFGPVNMMRSAVPFLRRQRGGHIVNVTGLTGHMGTPGLSVRCAGDHAVEGFSDALAYEIAPFNIKVTIVQPPLEVNVLSSRIHLTPTQEKGYTTFESLSRIVKAAPPPKEVLEETVSIVMHIAALENPPGRIIVGAEGIEQVKDRLKTVSEELEEFLSASLGADIPKE</sequence>
<accession>A0A2T6ZUR2</accession>
<dbReference type="InterPro" id="IPR036291">
    <property type="entry name" value="NAD(P)-bd_dom_sf"/>
</dbReference>
<dbReference type="SUPFAM" id="SSF51735">
    <property type="entry name" value="NAD(P)-binding Rossmann-fold domains"/>
    <property type="match status" value="1"/>
</dbReference>
<dbReference type="STRING" id="42251.A0A2T6ZUR2"/>
<comment type="caution">
    <text evidence="3">The sequence shown here is derived from an EMBL/GenBank/DDBJ whole genome shotgun (WGS) entry which is preliminary data.</text>
</comment>
<evidence type="ECO:0000256" key="1">
    <source>
        <dbReference type="ARBA" id="ARBA00006484"/>
    </source>
</evidence>
<reference evidence="3 4" key="1">
    <citation type="submission" date="2017-04" db="EMBL/GenBank/DDBJ databases">
        <title>Draft genome sequence of Tuber borchii Vittad., a whitish edible truffle.</title>
        <authorList>
            <consortium name="DOE Joint Genome Institute"/>
            <person name="Murat C."/>
            <person name="Kuo A."/>
            <person name="Barry K.W."/>
            <person name="Clum A."/>
            <person name="Dockter R.B."/>
            <person name="Fauchery L."/>
            <person name="Iotti M."/>
            <person name="Kohler A."/>
            <person name="Labutti K."/>
            <person name="Lindquist E.A."/>
            <person name="Lipzen A."/>
            <person name="Ohm R.A."/>
            <person name="Wang M."/>
            <person name="Grigoriev I.V."/>
            <person name="Zambonelli A."/>
            <person name="Martin F.M."/>
        </authorList>
    </citation>
    <scope>NUCLEOTIDE SEQUENCE [LARGE SCALE GENOMIC DNA]</scope>
    <source>
        <strain evidence="3 4">Tbo3840</strain>
    </source>
</reference>
<keyword evidence="4" id="KW-1185">Reference proteome</keyword>
<dbReference type="GO" id="GO:0016491">
    <property type="term" value="F:oxidoreductase activity"/>
    <property type="evidence" value="ECO:0007669"/>
    <property type="project" value="UniProtKB-KW"/>
</dbReference>
<dbReference type="PRINTS" id="PR00081">
    <property type="entry name" value="GDHRDH"/>
</dbReference>
<dbReference type="AlphaFoldDB" id="A0A2T6ZUR2"/>
<keyword evidence="2" id="KW-0560">Oxidoreductase</keyword>
<evidence type="ECO:0008006" key="5">
    <source>
        <dbReference type="Google" id="ProtNLM"/>
    </source>
</evidence>
<dbReference type="Pfam" id="PF00106">
    <property type="entry name" value="adh_short"/>
    <property type="match status" value="1"/>
</dbReference>
<gene>
    <name evidence="3" type="ORF">B9Z19DRAFT_1024048</name>
</gene>
<dbReference type="Proteomes" id="UP000244722">
    <property type="component" value="Unassembled WGS sequence"/>
</dbReference>
<dbReference type="EMBL" id="NESQ01000098">
    <property type="protein sequence ID" value="PUU79203.1"/>
    <property type="molecule type" value="Genomic_DNA"/>
</dbReference>
<evidence type="ECO:0000313" key="4">
    <source>
        <dbReference type="Proteomes" id="UP000244722"/>
    </source>
</evidence>
<name>A0A2T6ZUR2_TUBBO</name>
<comment type="similarity">
    <text evidence="1">Belongs to the short-chain dehydrogenases/reductases (SDR) family.</text>
</comment>
<organism evidence="3 4">
    <name type="scientific">Tuber borchii</name>
    <name type="common">White truffle</name>
    <dbReference type="NCBI Taxonomy" id="42251"/>
    <lineage>
        <taxon>Eukaryota</taxon>
        <taxon>Fungi</taxon>
        <taxon>Dikarya</taxon>
        <taxon>Ascomycota</taxon>
        <taxon>Pezizomycotina</taxon>
        <taxon>Pezizomycetes</taxon>
        <taxon>Pezizales</taxon>
        <taxon>Tuberaceae</taxon>
        <taxon>Tuber</taxon>
    </lineage>
</organism>
<dbReference type="InterPro" id="IPR051911">
    <property type="entry name" value="SDR_oxidoreductase"/>
</dbReference>
<evidence type="ECO:0000313" key="3">
    <source>
        <dbReference type="EMBL" id="PUU79203.1"/>
    </source>
</evidence>